<accession>A0AA35SVV3</accession>
<comment type="caution">
    <text evidence="8">The sequence shown here is derived from an EMBL/GenBank/DDBJ whole genome shotgun (WGS) entry which is preliminary data.</text>
</comment>
<dbReference type="Gene3D" id="1.10.510.10">
    <property type="entry name" value="Transferase(Phosphotransferase) domain 1"/>
    <property type="match status" value="1"/>
</dbReference>
<dbReference type="GO" id="GO:0005634">
    <property type="term" value="C:nucleus"/>
    <property type="evidence" value="ECO:0007669"/>
    <property type="project" value="TreeGrafter"/>
</dbReference>
<dbReference type="Proteomes" id="UP001174909">
    <property type="component" value="Unassembled WGS sequence"/>
</dbReference>
<keyword evidence="2" id="KW-0808">Transferase</keyword>
<dbReference type="GO" id="GO:0005524">
    <property type="term" value="F:ATP binding"/>
    <property type="evidence" value="ECO:0007669"/>
    <property type="project" value="UniProtKB-KW"/>
</dbReference>
<evidence type="ECO:0000256" key="4">
    <source>
        <dbReference type="ARBA" id="ARBA00022777"/>
    </source>
</evidence>
<dbReference type="PANTHER" id="PTHR24056:SF246">
    <property type="entry name" value="ECDYSONE-INDUCED PROTEIN 63E, ISOFORM N"/>
    <property type="match status" value="1"/>
</dbReference>
<organism evidence="8 9">
    <name type="scientific">Geodia barretti</name>
    <name type="common">Barrett's horny sponge</name>
    <dbReference type="NCBI Taxonomy" id="519541"/>
    <lineage>
        <taxon>Eukaryota</taxon>
        <taxon>Metazoa</taxon>
        <taxon>Porifera</taxon>
        <taxon>Demospongiae</taxon>
        <taxon>Heteroscleromorpha</taxon>
        <taxon>Tetractinellida</taxon>
        <taxon>Astrophorina</taxon>
        <taxon>Geodiidae</taxon>
        <taxon>Geodia</taxon>
    </lineage>
</organism>
<feature type="transmembrane region" description="Helical" evidence="6">
    <location>
        <begin position="48"/>
        <end position="65"/>
    </location>
</feature>
<dbReference type="InterPro" id="IPR050108">
    <property type="entry name" value="CDK"/>
</dbReference>
<keyword evidence="6" id="KW-0472">Membrane</keyword>
<proteinExistence type="predicted"/>
<dbReference type="AlphaFoldDB" id="A0AA35SVV3"/>
<dbReference type="Pfam" id="PF00069">
    <property type="entry name" value="Pkinase"/>
    <property type="match status" value="1"/>
</dbReference>
<reference evidence="8" key="1">
    <citation type="submission" date="2023-03" db="EMBL/GenBank/DDBJ databases">
        <authorList>
            <person name="Steffen K."/>
            <person name="Cardenas P."/>
        </authorList>
    </citation>
    <scope>NUCLEOTIDE SEQUENCE</scope>
</reference>
<keyword evidence="4 8" id="KW-0418">Kinase</keyword>
<keyword evidence="3" id="KW-0547">Nucleotide-binding</keyword>
<evidence type="ECO:0000256" key="2">
    <source>
        <dbReference type="ARBA" id="ARBA00022679"/>
    </source>
</evidence>
<keyword evidence="6" id="KW-0812">Transmembrane</keyword>
<sequence>MEQTVFDNSMCVCVLLLCCRVSESQERSYKDLFQRSSYSLVRQRCHIYVAGVWFLLWICVIIFRYRPPDVLLGSTNYSDNIDMWGVGCIFFEMACGRPMFPGGTVGEQLQLIWKTLGTPTESTWPGITSNQDFVQANYPVYHPQPLSSHVPRLDHVALDLMGSLLQFQSRNRVPAKTAMGHAYFSSLGPRVHMLPNTVSIFTLPECNLVLNPGELSQHSEHRQDRHRRNSTIY</sequence>
<evidence type="ECO:0000256" key="3">
    <source>
        <dbReference type="ARBA" id="ARBA00022741"/>
    </source>
</evidence>
<evidence type="ECO:0000256" key="6">
    <source>
        <dbReference type="SAM" id="Phobius"/>
    </source>
</evidence>
<dbReference type="SUPFAM" id="SSF56112">
    <property type="entry name" value="Protein kinase-like (PK-like)"/>
    <property type="match status" value="1"/>
</dbReference>
<feature type="domain" description="Protein kinase" evidence="7">
    <location>
        <begin position="1"/>
        <end position="184"/>
    </location>
</feature>
<name>A0AA35SVV3_GEOBA</name>
<evidence type="ECO:0000313" key="8">
    <source>
        <dbReference type="EMBL" id="CAI8037055.1"/>
    </source>
</evidence>
<evidence type="ECO:0000259" key="7">
    <source>
        <dbReference type="PROSITE" id="PS50011"/>
    </source>
</evidence>
<keyword evidence="6" id="KW-1133">Transmembrane helix</keyword>
<dbReference type="InterPro" id="IPR000719">
    <property type="entry name" value="Prot_kinase_dom"/>
</dbReference>
<keyword evidence="5" id="KW-0067">ATP-binding</keyword>
<dbReference type="GO" id="GO:0005737">
    <property type="term" value="C:cytoplasm"/>
    <property type="evidence" value="ECO:0007669"/>
    <property type="project" value="TreeGrafter"/>
</dbReference>
<evidence type="ECO:0000256" key="1">
    <source>
        <dbReference type="ARBA" id="ARBA00022527"/>
    </source>
</evidence>
<dbReference type="PANTHER" id="PTHR24056">
    <property type="entry name" value="CELL DIVISION PROTEIN KINASE"/>
    <property type="match status" value="1"/>
</dbReference>
<keyword evidence="9" id="KW-1185">Reference proteome</keyword>
<dbReference type="EMBL" id="CASHTH010002909">
    <property type="protein sequence ID" value="CAI8037055.1"/>
    <property type="molecule type" value="Genomic_DNA"/>
</dbReference>
<evidence type="ECO:0000256" key="5">
    <source>
        <dbReference type="ARBA" id="ARBA00022840"/>
    </source>
</evidence>
<dbReference type="InterPro" id="IPR011009">
    <property type="entry name" value="Kinase-like_dom_sf"/>
</dbReference>
<dbReference type="GO" id="GO:0004693">
    <property type="term" value="F:cyclin-dependent protein serine/threonine kinase activity"/>
    <property type="evidence" value="ECO:0007669"/>
    <property type="project" value="TreeGrafter"/>
</dbReference>
<protein>
    <submittedName>
        <fullName evidence="8">Cyclin-dependent kinase 17</fullName>
    </submittedName>
</protein>
<dbReference type="SMART" id="SM00220">
    <property type="entry name" value="S_TKc"/>
    <property type="match status" value="1"/>
</dbReference>
<keyword evidence="1" id="KW-0723">Serine/threonine-protein kinase</keyword>
<dbReference type="PROSITE" id="PS50011">
    <property type="entry name" value="PROTEIN_KINASE_DOM"/>
    <property type="match status" value="1"/>
</dbReference>
<evidence type="ECO:0000313" key="9">
    <source>
        <dbReference type="Proteomes" id="UP001174909"/>
    </source>
</evidence>
<gene>
    <name evidence="8" type="ORF">GBAR_LOCUS20735</name>
</gene>